<proteinExistence type="predicted"/>
<name>A0ABP0LN95_9DINO</name>
<dbReference type="Pfam" id="PF00855">
    <property type="entry name" value="PWWP"/>
    <property type="match status" value="1"/>
</dbReference>
<evidence type="ECO:0000313" key="3">
    <source>
        <dbReference type="Proteomes" id="UP001642484"/>
    </source>
</evidence>
<dbReference type="SUPFAM" id="SSF63748">
    <property type="entry name" value="Tudor/PWWP/MBT"/>
    <property type="match status" value="1"/>
</dbReference>
<sequence>MRSRGRARGVLQTWPKGIEHSSSETFESSQEWLVKSTLLRRGLRFVVNDLVWCSGFGPRWPAEVAALGFDGPQDSNPYAVKFLGESTGAWVSEARMEPWAHKKAPSVAPRWQRRMKVALEAAERRLSK</sequence>
<dbReference type="Proteomes" id="UP001642484">
    <property type="component" value="Unassembled WGS sequence"/>
</dbReference>
<evidence type="ECO:0000313" key="2">
    <source>
        <dbReference type="EMBL" id="CAK9040433.1"/>
    </source>
</evidence>
<gene>
    <name evidence="2" type="ORF">CCMP2556_LOCUS21766</name>
</gene>
<protein>
    <recommendedName>
        <fullName evidence="1">PWWP domain-containing protein</fullName>
    </recommendedName>
</protein>
<organism evidence="2 3">
    <name type="scientific">Durusdinium trenchii</name>
    <dbReference type="NCBI Taxonomy" id="1381693"/>
    <lineage>
        <taxon>Eukaryota</taxon>
        <taxon>Sar</taxon>
        <taxon>Alveolata</taxon>
        <taxon>Dinophyceae</taxon>
        <taxon>Suessiales</taxon>
        <taxon>Symbiodiniaceae</taxon>
        <taxon>Durusdinium</taxon>
    </lineage>
</organism>
<dbReference type="Gene3D" id="2.30.30.140">
    <property type="match status" value="1"/>
</dbReference>
<comment type="caution">
    <text evidence="2">The sequence shown here is derived from an EMBL/GenBank/DDBJ whole genome shotgun (WGS) entry which is preliminary data.</text>
</comment>
<keyword evidence="3" id="KW-1185">Reference proteome</keyword>
<dbReference type="InterPro" id="IPR000313">
    <property type="entry name" value="PWWP_dom"/>
</dbReference>
<accession>A0ABP0LN95</accession>
<dbReference type="CDD" id="cd05162">
    <property type="entry name" value="PWWP"/>
    <property type="match status" value="1"/>
</dbReference>
<reference evidence="2 3" key="1">
    <citation type="submission" date="2024-02" db="EMBL/GenBank/DDBJ databases">
        <authorList>
            <person name="Chen Y."/>
            <person name="Shah S."/>
            <person name="Dougan E. K."/>
            <person name="Thang M."/>
            <person name="Chan C."/>
        </authorList>
    </citation>
    <scope>NUCLEOTIDE SEQUENCE [LARGE SCALE GENOMIC DNA]</scope>
</reference>
<evidence type="ECO:0000259" key="1">
    <source>
        <dbReference type="Pfam" id="PF00855"/>
    </source>
</evidence>
<feature type="domain" description="PWWP" evidence="1">
    <location>
        <begin position="48"/>
        <end position="124"/>
    </location>
</feature>
<dbReference type="EMBL" id="CAXAMN010013335">
    <property type="protein sequence ID" value="CAK9040433.1"/>
    <property type="molecule type" value="Genomic_DNA"/>
</dbReference>